<evidence type="ECO:0000256" key="3">
    <source>
        <dbReference type="ARBA" id="ARBA00023163"/>
    </source>
</evidence>
<evidence type="ECO:0000313" key="5">
    <source>
        <dbReference type="EMBL" id="OPA73227.1"/>
    </source>
</evidence>
<dbReference type="PRINTS" id="PR00032">
    <property type="entry name" value="HTHARAC"/>
</dbReference>
<evidence type="ECO:0000256" key="1">
    <source>
        <dbReference type="ARBA" id="ARBA00023015"/>
    </source>
</evidence>
<accession>A0A1T2X028</accession>
<dbReference type="AlphaFoldDB" id="A0A1T2X028"/>
<dbReference type="PANTHER" id="PTHR43280:SF30">
    <property type="entry name" value="MMSAB OPERON REGULATORY PROTEIN"/>
    <property type="match status" value="1"/>
</dbReference>
<dbReference type="Pfam" id="PF12833">
    <property type="entry name" value="HTH_18"/>
    <property type="match status" value="1"/>
</dbReference>
<proteinExistence type="predicted"/>
<keyword evidence="2" id="KW-0238">DNA-binding</keyword>
<dbReference type="OrthoDB" id="192171at2"/>
<dbReference type="InterPro" id="IPR018060">
    <property type="entry name" value="HTH_AraC"/>
</dbReference>
<dbReference type="InterPro" id="IPR020449">
    <property type="entry name" value="Tscrpt_reg_AraC-type_HTH"/>
</dbReference>
<dbReference type="PANTHER" id="PTHR43280">
    <property type="entry name" value="ARAC-FAMILY TRANSCRIPTIONAL REGULATOR"/>
    <property type="match status" value="1"/>
</dbReference>
<dbReference type="SUPFAM" id="SSF51215">
    <property type="entry name" value="Regulatory protein AraC"/>
    <property type="match status" value="1"/>
</dbReference>
<dbReference type="InterPro" id="IPR018062">
    <property type="entry name" value="HTH_AraC-typ_CS"/>
</dbReference>
<dbReference type="InterPro" id="IPR009057">
    <property type="entry name" value="Homeodomain-like_sf"/>
</dbReference>
<comment type="caution">
    <text evidence="5">The sequence shown here is derived from an EMBL/GenBank/DDBJ whole genome shotgun (WGS) entry which is preliminary data.</text>
</comment>
<dbReference type="SUPFAM" id="SSF46689">
    <property type="entry name" value="Homeodomain-like"/>
    <property type="match status" value="2"/>
</dbReference>
<dbReference type="Proteomes" id="UP000190188">
    <property type="component" value="Unassembled WGS sequence"/>
</dbReference>
<keyword evidence="3" id="KW-0804">Transcription</keyword>
<dbReference type="SMART" id="SM00342">
    <property type="entry name" value="HTH_ARAC"/>
    <property type="match status" value="1"/>
</dbReference>
<dbReference type="PROSITE" id="PS00041">
    <property type="entry name" value="HTH_ARAC_FAMILY_1"/>
    <property type="match status" value="1"/>
</dbReference>
<feature type="domain" description="HTH araC/xylS-type" evidence="4">
    <location>
        <begin position="191"/>
        <end position="289"/>
    </location>
</feature>
<reference evidence="5 6" key="1">
    <citation type="submission" date="2017-01" db="EMBL/GenBank/DDBJ databases">
        <title>Genome analysis of Paenibacillus selenitrireducens ES3-24.</title>
        <authorList>
            <person name="Xu D."/>
            <person name="Yao R."/>
            <person name="Zheng S."/>
        </authorList>
    </citation>
    <scope>NUCLEOTIDE SEQUENCE [LARGE SCALE GENOMIC DNA]</scope>
    <source>
        <strain evidence="5 6">ES3-24</strain>
    </source>
</reference>
<dbReference type="PROSITE" id="PS01124">
    <property type="entry name" value="HTH_ARAC_FAMILY_2"/>
    <property type="match status" value="1"/>
</dbReference>
<evidence type="ECO:0000313" key="6">
    <source>
        <dbReference type="Proteomes" id="UP000190188"/>
    </source>
</evidence>
<protein>
    <submittedName>
        <fullName evidence="5">AraC family transcriptional regulator</fullName>
    </submittedName>
</protein>
<keyword evidence="6" id="KW-1185">Reference proteome</keyword>
<sequence>MQTLQFTAPPLPHYITSGLHTNKVGQIHPGRRNINVFDLLLVKKGTLFMEEEQETFEVRENHALILLPDRYHSGTKPGLIDTEYYWLHFQTEGMWTTIHTNHHLQSVKEEQPKPPHSAFLTRTFHLYVPQFTAMDQPQKAFDLIDQLTSLNEGLNMHQIRWQQQVLFQELLQRISASMQIQTTNTSRQCAELAAAYLRRHYQEEITAAQLGENTNFHPVYIARCMHRQFGCSPMEYLQRYRIDQSKLLLLQTDYSIARVAEEVGFNQGAYFTSCFTKFEGISPSKYRQRFR</sequence>
<dbReference type="STRING" id="1324314.BVG16_29535"/>
<dbReference type="GO" id="GO:0043565">
    <property type="term" value="F:sequence-specific DNA binding"/>
    <property type="evidence" value="ECO:0007669"/>
    <property type="project" value="InterPro"/>
</dbReference>
<dbReference type="Pfam" id="PF02311">
    <property type="entry name" value="AraC_binding"/>
    <property type="match status" value="1"/>
</dbReference>
<dbReference type="GO" id="GO:0003700">
    <property type="term" value="F:DNA-binding transcription factor activity"/>
    <property type="evidence" value="ECO:0007669"/>
    <property type="project" value="InterPro"/>
</dbReference>
<name>A0A1T2X028_9BACL</name>
<dbReference type="InterPro" id="IPR037923">
    <property type="entry name" value="HTH-like"/>
</dbReference>
<dbReference type="RefSeq" id="WP_078502795.1">
    <property type="nucleotide sequence ID" value="NZ_MSZX01000020.1"/>
</dbReference>
<keyword evidence="1" id="KW-0805">Transcription regulation</keyword>
<dbReference type="EMBL" id="MSZX01000020">
    <property type="protein sequence ID" value="OPA73227.1"/>
    <property type="molecule type" value="Genomic_DNA"/>
</dbReference>
<dbReference type="InterPro" id="IPR003313">
    <property type="entry name" value="AraC-bd"/>
</dbReference>
<evidence type="ECO:0000256" key="2">
    <source>
        <dbReference type="ARBA" id="ARBA00023125"/>
    </source>
</evidence>
<organism evidence="5 6">
    <name type="scientific">Paenibacillus selenitireducens</name>
    <dbReference type="NCBI Taxonomy" id="1324314"/>
    <lineage>
        <taxon>Bacteria</taxon>
        <taxon>Bacillati</taxon>
        <taxon>Bacillota</taxon>
        <taxon>Bacilli</taxon>
        <taxon>Bacillales</taxon>
        <taxon>Paenibacillaceae</taxon>
        <taxon>Paenibacillus</taxon>
    </lineage>
</organism>
<dbReference type="Gene3D" id="1.10.10.60">
    <property type="entry name" value="Homeodomain-like"/>
    <property type="match status" value="2"/>
</dbReference>
<gene>
    <name evidence="5" type="ORF">BVG16_29535</name>
</gene>
<evidence type="ECO:0000259" key="4">
    <source>
        <dbReference type="PROSITE" id="PS01124"/>
    </source>
</evidence>